<feature type="domain" description="Beta-lactamase-related" evidence="1">
    <location>
        <begin position="26"/>
        <end position="306"/>
    </location>
</feature>
<reference evidence="2" key="1">
    <citation type="submission" date="2021-03" db="EMBL/GenBank/DDBJ databases">
        <title>Microbacterium sp. nov., a novel actinobacterium isolated from cow dung.</title>
        <authorList>
            <person name="Zhang L."/>
        </authorList>
    </citation>
    <scope>NUCLEOTIDE SEQUENCE</scope>
    <source>
        <strain evidence="2">NEAU-LLB</strain>
    </source>
</reference>
<accession>A0A939QQH9</accession>
<protein>
    <submittedName>
        <fullName evidence="2">Serine hydrolase</fullName>
    </submittedName>
</protein>
<dbReference type="RefSeq" id="WP_208500967.1">
    <property type="nucleotide sequence ID" value="NZ_JAGFOA010000002.1"/>
</dbReference>
<proteinExistence type="predicted"/>
<dbReference type="EMBL" id="JAGFOA010000002">
    <property type="protein sequence ID" value="MBO3662801.1"/>
    <property type="molecule type" value="Genomic_DNA"/>
</dbReference>
<dbReference type="InterPro" id="IPR012338">
    <property type="entry name" value="Beta-lactam/transpept-like"/>
</dbReference>
<dbReference type="GO" id="GO:0016787">
    <property type="term" value="F:hydrolase activity"/>
    <property type="evidence" value="ECO:0007669"/>
    <property type="project" value="UniProtKB-KW"/>
</dbReference>
<dbReference type="Proteomes" id="UP000680132">
    <property type="component" value="Unassembled WGS sequence"/>
</dbReference>
<keyword evidence="2" id="KW-0378">Hydrolase</keyword>
<sequence>MSSTPRLLLPRSTPEEVGIDPAGIADLVRALDEGGGAHSLMVVRHGHVVAEHWWHPHAADQRHTMFSVSKTFTAMAVGLAVHEGLISLDDRVVELLADDLPADPSENLRAMTVRHLLTMTAGFEFDTMNAITDDEMPWVRTILAVPVVRAPGSRFLYDTGVTHLLAAIMQRVTGQRLLDWLTPRLLAPLGIEGATWQQSSEGIDAGGFGMNLTSEHMAAFGQLLVQGGRWGDSQLIPAEWVADATHHHSDPSVMGWGPESMVGYGYQLWHCTAPGAYRADGAFGQFIVVWPEHNAVVVITSGLPFETQNEQLARLWRHLGPAFDRTPAEPAASLADLHLPLPSGSAWPEGLGDLAFAWEGGSLAVRRDRELAVIETAELTVAAGLGAWFENGPRVPVDGEHRILFGAYAWADERTLVIRGVVTGTPYVRTATIALAADGATADIVIEQNAGFGSLQLVRATAATVLQPTA</sequence>
<comment type="caution">
    <text evidence="2">The sequence shown here is derived from an EMBL/GenBank/DDBJ whole genome shotgun (WGS) entry which is preliminary data.</text>
</comment>
<dbReference type="PANTHER" id="PTHR43283">
    <property type="entry name" value="BETA-LACTAMASE-RELATED"/>
    <property type="match status" value="1"/>
</dbReference>
<dbReference type="PANTHER" id="PTHR43283:SF7">
    <property type="entry name" value="BETA-LACTAMASE-RELATED DOMAIN-CONTAINING PROTEIN"/>
    <property type="match status" value="1"/>
</dbReference>
<keyword evidence="3" id="KW-1185">Reference proteome</keyword>
<dbReference type="InterPro" id="IPR001466">
    <property type="entry name" value="Beta-lactam-related"/>
</dbReference>
<dbReference type="Pfam" id="PF00144">
    <property type="entry name" value="Beta-lactamase"/>
    <property type="match status" value="1"/>
</dbReference>
<dbReference type="Gene3D" id="3.40.710.10">
    <property type="entry name" value="DD-peptidase/beta-lactamase superfamily"/>
    <property type="match status" value="1"/>
</dbReference>
<dbReference type="InterPro" id="IPR050789">
    <property type="entry name" value="Diverse_Enzym_Activities"/>
</dbReference>
<evidence type="ECO:0000313" key="3">
    <source>
        <dbReference type="Proteomes" id="UP000680132"/>
    </source>
</evidence>
<name>A0A939QQH9_9MICO</name>
<organism evidence="2 3">
    <name type="scientific">Microbacterium stercoris</name>
    <dbReference type="NCBI Taxonomy" id="2820289"/>
    <lineage>
        <taxon>Bacteria</taxon>
        <taxon>Bacillati</taxon>
        <taxon>Actinomycetota</taxon>
        <taxon>Actinomycetes</taxon>
        <taxon>Micrococcales</taxon>
        <taxon>Microbacteriaceae</taxon>
        <taxon>Microbacterium</taxon>
    </lineage>
</organism>
<gene>
    <name evidence="2" type="ORF">J5V96_04650</name>
</gene>
<dbReference type="AlphaFoldDB" id="A0A939QQH9"/>
<evidence type="ECO:0000313" key="2">
    <source>
        <dbReference type="EMBL" id="MBO3662801.1"/>
    </source>
</evidence>
<dbReference type="SUPFAM" id="SSF56601">
    <property type="entry name" value="beta-lactamase/transpeptidase-like"/>
    <property type="match status" value="1"/>
</dbReference>
<evidence type="ECO:0000259" key="1">
    <source>
        <dbReference type="Pfam" id="PF00144"/>
    </source>
</evidence>